<feature type="domain" description="DUF218" evidence="2">
    <location>
        <begin position="81"/>
        <end position="255"/>
    </location>
</feature>
<feature type="transmembrane region" description="Helical" evidence="1">
    <location>
        <begin position="42"/>
        <end position="64"/>
    </location>
</feature>
<dbReference type="OrthoDB" id="9782395at2"/>
<evidence type="ECO:0000259" key="2">
    <source>
        <dbReference type="Pfam" id="PF02698"/>
    </source>
</evidence>
<dbReference type="PANTHER" id="PTHR30336:SF4">
    <property type="entry name" value="ENVELOPE BIOGENESIS FACTOR ELYC"/>
    <property type="match status" value="1"/>
</dbReference>
<evidence type="ECO:0000313" key="3">
    <source>
        <dbReference type="EMBL" id="SFE89317.1"/>
    </source>
</evidence>
<dbReference type="Pfam" id="PF02698">
    <property type="entry name" value="DUF218"/>
    <property type="match status" value="1"/>
</dbReference>
<dbReference type="STRING" id="1003.SAMN04488541_100962"/>
<dbReference type="GO" id="GO:0005886">
    <property type="term" value="C:plasma membrane"/>
    <property type="evidence" value="ECO:0007669"/>
    <property type="project" value="TreeGrafter"/>
</dbReference>
<protein>
    <submittedName>
        <fullName evidence="3">Uncharacterized SAM-binding protein YcdF, DUF218 family</fullName>
    </submittedName>
</protein>
<feature type="transmembrane region" description="Helical" evidence="1">
    <location>
        <begin position="12"/>
        <end position="30"/>
    </location>
</feature>
<evidence type="ECO:0000256" key="1">
    <source>
        <dbReference type="SAM" id="Phobius"/>
    </source>
</evidence>
<dbReference type="InterPro" id="IPR014729">
    <property type="entry name" value="Rossmann-like_a/b/a_fold"/>
</dbReference>
<dbReference type="PANTHER" id="PTHR30336">
    <property type="entry name" value="INNER MEMBRANE PROTEIN, PROBABLE PERMEASE"/>
    <property type="match status" value="1"/>
</dbReference>
<dbReference type="GO" id="GO:0043164">
    <property type="term" value="P:Gram-negative-bacterium-type cell wall biogenesis"/>
    <property type="evidence" value="ECO:0007669"/>
    <property type="project" value="TreeGrafter"/>
</dbReference>
<proteinExistence type="predicted"/>
<keyword evidence="1" id="KW-0812">Transmembrane</keyword>
<dbReference type="EMBL" id="FONY01000009">
    <property type="protein sequence ID" value="SFE89317.1"/>
    <property type="molecule type" value="Genomic_DNA"/>
</dbReference>
<name>A0A1I2E9F9_9BACT</name>
<keyword evidence="1" id="KW-1133">Transmembrane helix</keyword>
<dbReference type="InterPro" id="IPR051599">
    <property type="entry name" value="Cell_Envelope_Assoc"/>
</dbReference>
<organism evidence="3 4">
    <name type="scientific">Thermoflexibacter ruber</name>
    <dbReference type="NCBI Taxonomy" id="1003"/>
    <lineage>
        <taxon>Bacteria</taxon>
        <taxon>Pseudomonadati</taxon>
        <taxon>Bacteroidota</taxon>
        <taxon>Cytophagia</taxon>
        <taxon>Cytophagales</taxon>
        <taxon>Thermoflexibacteraceae</taxon>
        <taxon>Thermoflexibacter</taxon>
    </lineage>
</organism>
<keyword evidence="4" id="KW-1185">Reference proteome</keyword>
<reference evidence="3 4" key="1">
    <citation type="submission" date="2016-10" db="EMBL/GenBank/DDBJ databases">
        <authorList>
            <person name="de Groot N.N."/>
        </authorList>
    </citation>
    <scope>NUCLEOTIDE SEQUENCE [LARGE SCALE GENOMIC DNA]</scope>
    <source>
        <strain>GEY</strain>
        <strain evidence="4">DSM 9560</strain>
    </source>
</reference>
<dbReference type="Gene3D" id="3.40.50.620">
    <property type="entry name" value="HUPs"/>
    <property type="match status" value="1"/>
</dbReference>
<dbReference type="GO" id="GO:0000270">
    <property type="term" value="P:peptidoglycan metabolic process"/>
    <property type="evidence" value="ECO:0007669"/>
    <property type="project" value="TreeGrafter"/>
</dbReference>
<accession>A0A1I2E9F9</accession>
<keyword evidence="1" id="KW-0472">Membrane</keyword>
<evidence type="ECO:0000313" key="4">
    <source>
        <dbReference type="Proteomes" id="UP000199513"/>
    </source>
</evidence>
<gene>
    <name evidence="3" type="ORF">SAMN04488541_100962</name>
</gene>
<dbReference type="CDD" id="cd06259">
    <property type="entry name" value="YdcF-like"/>
    <property type="match status" value="1"/>
</dbReference>
<dbReference type="Proteomes" id="UP000199513">
    <property type="component" value="Unassembled WGS sequence"/>
</dbReference>
<dbReference type="AlphaFoldDB" id="A0A1I2E9F9"/>
<sequence>MTMFFILSKTLYFLVLPSTWLFISFIYFLFSKNEKWKKKLRWVVVLFILFFSNAFIINEVFLLWELPPTPFADIKQGQYEVAIVLTGVTSDYKSPKDRIYFHRGADRVLHTVRLFQEGKVKKILVSGAEFSRDGELSSTERSLKQVFLQCGVPDSAIWVENQSRNTYENAIFSAKMIKEYLPNKQNLLLVSSAFHLRRAEACFKKAGVKVDVFSTDFYAGDGGLDEIGIVSLVEIFMPSLDAWLKWNILIKEVLGYIVYKLMGYA</sequence>
<dbReference type="InterPro" id="IPR003848">
    <property type="entry name" value="DUF218"/>
</dbReference>